<organism evidence="6 7">
    <name type="scientific">Kitasatospora cineracea</name>
    <dbReference type="NCBI Taxonomy" id="88074"/>
    <lineage>
        <taxon>Bacteria</taxon>
        <taxon>Bacillati</taxon>
        <taxon>Actinomycetota</taxon>
        <taxon>Actinomycetes</taxon>
        <taxon>Kitasatosporales</taxon>
        <taxon>Streptomycetaceae</taxon>
        <taxon>Kitasatospora</taxon>
    </lineage>
</organism>
<feature type="region of interest" description="Disordered" evidence="3">
    <location>
        <begin position="983"/>
        <end position="1004"/>
    </location>
</feature>
<feature type="chain" id="PRO_5038941938" description="LamG-like jellyroll fold domain-containing protein" evidence="4">
    <location>
        <begin position="18"/>
        <end position="1612"/>
    </location>
</feature>
<evidence type="ECO:0000256" key="4">
    <source>
        <dbReference type="SAM" id="SignalP"/>
    </source>
</evidence>
<feature type="signal peptide" evidence="4">
    <location>
        <begin position="1"/>
        <end position="17"/>
    </location>
</feature>
<reference evidence="6 7" key="1">
    <citation type="submission" date="2018-11" db="EMBL/GenBank/DDBJ databases">
        <title>Sequencing the genomes of 1000 actinobacteria strains.</title>
        <authorList>
            <person name="Klenk H.-P."/>
        </authorList>
    </citation>
    <scope>NUCLEOTIDE SEQUENCE [LARGE SCALE GENOMIC DNA]</scope>
    <source>
        <strain evidence="6 7">DSM 44780</strain>
    </source>
</reference>
<dbReference type="SUPFAM" id="SSF49899">
    <property type="entry name" value="Concanavalin A-like lectins/glucanases"/>
    <property type="match status" value="1"/>
</dbReference>
<evidence type="ECO:0000256" key="3">
    <source>
        <dbReference type="SAM" id="MobiDB-lite"/>
    </source>
</evidence>
<feature type="region of interest" description="Disordered" evidence="3">
    <location>
        <begin position="18"/>
        <end position="48"/>
    </location>
</feature>
<accession>A0A8G1UHT0</accession>
<keyword evidence="2" id="KW-1015">Disulfide bond</keyword>
<evidence type="ECO:0000259" key="5">
    <source>
        <dbReference type="SMART" id="SM00560"/>
    </source>
</evidence>
<dbReference type="InterPro" id="IPR013320">
    <property type="entry name" value="ConA-like_dom_sf"/>
</dbReference>
<gene>
    <name evidence="6" type="ORF">EDD39_2322</name>
</gene>
<keyword evidence="1 4" id="KW-0732">Signal</keyword>
<evidence type="ECO:0000313" key="7">
    <source>
        <dbReference type="Proteomes" id="UP000267408"/>
    </source>
</evidence>
<dbReference type="Proteomes" id="UP000267408">
    <property type="component" value="Unassembled WGS sequence"/>
</dbReference>
<sequence length="1612" mass="163673">MAGALAAATLAGAPAFATSAAPQGTPSAAVKPLTEREASAQAKRTGKPVVADALTTETAQTTANPDGTLTLTQSAVPVRTFRDGAWRGLDATLKANPDGTLSPAVTPSSVVLSGGGSGPMASLHTGGQGFELTLPVALPKPVLDGNSALYPEVLPGVDLTVTVRETGAISDVLTVKDKRAAHDPRLKDLLNARTDTTAGLKAEADADGNLAVTDQHGRKLYTAPAPLAWDSTPTAEADRPAAAGNRAAVRPESAALAAAHRAKLKPTVKDRSIELAAPADLLDAADTTYPVFLDPTYSPNWGKSAYSSPSAAYPGTKYWNSTVDPTSGITQIGNGGYGGEALSIFNFPIDQNLLHGAVVYGAYFGITETHSWACLTSGHNQSVGVYVPGATLDSTNATWNYWSGNLGSRVGDQNFAKGYNSNCPAGPINAYDITGPINQAVNDWKWTQTVALRADDHSDNYAFKEFQASTANLTITYDKKPDTPSGLYTSPATNCSSTVLGDTSVTLYAPVSTPTGSSLTTGFTLYKSGDGSHTNLLTPANGINSASYNGASGQPAVMPVPESLFKTASGGASTSFTWQAVTTDNTLTSDWSSPCTFTWDPTRPGAPGVVSSGGTVCPQASESGTLPQVGTLCTFTLTPPVGSTVSGYQYQLNQNPPVKISATGLQAITVPLEHLVNTLTVNAYSAGGNLGQAVTVWFTGSAINPPAKDGDLNLDGTPDLIVPGSPGSAFPAGLWLSSGHGDGTVAPSTTNIGVNGLGINPTADPTEWNGAQTVTGNFCGNGAQDVLAYFPTGANAGGGTVMCSDGSTDPLRTTLGSATAPLRITGGSLFGTDRSPATQVVTAGNTSSRSTGHPDLLAVTGGDLVLHWSTTSNGYGNTDPDWGSICLANCTVLTALNTPDGTRDWDQWKLATAQLAGGTALYLWKPATGALHLWTGLKATTDGTTLTTTGTYTIAASGWNTGKNLTLRAADLTGSGIPTLWTTDHTTGQTTNTKPTTLANTPTLTNTTTTLTTPNHSWNFQDIGTNPTGSTLTTTTDSAGSLALTGTAGAQWNTGDLYGSDVLLNTAADGSTPSTAHGGLTAGGPALTLSNTGDLTVSARVKPNNTGGIVFSQDGTTTAGLMLYPDAGTNLWSFCMATGDSTGWPYDCIHGGAVELGLWAQVTATYQASTGMMTLYVNGVQTGVLRHVPAGGFTGPARLGSYLNGQAQTAWFSGQIDDVRTWNAAVPPVQAQTAGGTYVSVSPTRLVDTRSGLGGVTGPVAGTHTVPVQITGKAGVPTSKVSAAVVSVTATGAAGPGFLTLYPDGTPLPVSSTLNYTTGTVTNSAVVPVGGNGKINVTVSNGASVQIIVDVTGYFTTDTSATGAARYVPFTPTRVIDTRIGTGVPTGKIAAGGTLVYPTAGGAGGRIPSSGVSAVALAMTVVNSDANGFVTANADGVSAVGAVTSLSYTVSVPTTVLQIVPVAANGKLDIQNNYGGSIDVVGDVVGYFTTTPSAGTGQYYHPMASTRLVDTRLSGGIFTSGEVRSYGRSTPISAVNPTYVLNLTATGETGSGFIAVDTAGANPPATTSLSYATGTDQAAFDLAGTSGGTFKVAGNGTSTHLVIDANGYFAGY</sequence>
<dbReference type="EMBL" id="RJVJ01000001">
    <property type="protein sequence ID" value="ROR44145.1"/>
    <property type="molecule type" value="Genomic_DNA"/>
</dbReference>
<proteinExistence type="predicted"/>
<evidence type="ECO:0000256" key="2">
    <source>
        <dbReference type="ARBA" id="ARBA00023157"/>
    </source>
</evidence>
<dbReference type="Gene3D" id="2.60.120.200">
    <property type="match status" value="1"/>
</dbReference>
<dbReference type="SMART" id="SM00560">
    <property type="entry name" value="LamGL"/>
    <property type="match status" value="1"/>
</dbReference>
<name>A0A8G1UHT0_9ACTN</name>
<comment type="caution">
    <text evidence="6">The sequence shown here is derived from an EMBL/GenBank/DDBJ whole genome shotgun (WGS) entry which is preliminary data.</text>
</comment>
<evidence type="ECO:0000313" key="6">
    <source>
        <dbReference type="EMBL" id="ROR44145.1"/>
    </source>
</evidence>
<evidence type="ECO:0000256" key="1">
    <source>
        <dbReference type="ARBA" id="ARBA00022729"/>
    </source>
</evidence>
<feature type="domain" description="LamG-like jellyroll fold" evidence="5">
    <location>
        <begin position="1093"/>
        <end position="1229"/>
    </location>
</feature>
<dbReference type="InterPro" id="IPR006558">
    <property type="entry name" value="LamG-like"/>
</dbReference>
<protein>
    <recommendedName>
        <fullName evidence="5">LamG-like jellyroll fold domain-containing protein</fullName>
    </recommendedName>
</protein>